<organism evidence="2">
    <name type="scientific">marine metagenome</name>
    <dbReference type="NCBI Taxonomy" id="408172"/>
    <lineage>
        <taxon>unclassified sequences</taxon>
        <taxon>metagenomes</taxon>
        <taxon>ecological metagenomes</taxon>
    </lineage>
</organism>
<accession>A0A382Z553</accession>
<evidence type="ECO:0000256" key="1">
    <source>
        <dbReference type="SAM" id="Phobius"/>
    </source>
</evidence>
<dbReference type="AlphaFoldDB" id="A0A382Z553"/>
<proteinExistence type="predicted"/>
<keyword evidence="1" id="KW-1133">Transmembrane helix</keyword>
<protein>
    <submittedName>
        <fullName evidence="2">Uncharacterized protein</fullName>
    </submittedName>
</protein>
<name>A0A382Z553_9ZZZZ</name>
<feature type="transmembrane region" description="Helical" evidence="1">
    <location>
        <begin position="16"/>
        <end position="34"/>
    </location>
</feature>
<keyword evidence="1" id="KW-0472">Membrane</keyword>
<evidence type="ECO:0000313" key="2">
    <source>
        <dbReference type="EMBL" id="SVD89868.1"/>
    </source>
</evidence>
<keyword evidence="1" id="KW-0812">Transmembrane</keyword>
<feature type="non-terminal residue" evidence="2">
    <location>
        <position position="1"/>
    </location>
</feature>
<gene>
    <name evidence="2" type="ORF">METZ01_LOCUS442722</name>
</gene>
<reference evidence="2" key="1">
    <citation type="submission" date="2018-05" db="EMBL/GenBank/DDBJ databases">
        <authorList>
            <person name="Lanie J.A."/>
            <person name="Ng W.-L."/>
            <person name="Kazmierczak K.M."/>
            <person name="Andrzejewski T.M."/>
            <person name="Davidsen T.M."/>
            <person name="Wayne K.J."/>
            <person name="Tettelin H."/>
            <person name="Glass J.I."/>
            <person name="Rusch D."/>
            <person name="Podicherti R."/>
            <person name="Tsui H.-C.T."/>
            <person name="Winkler M.E."/>
        </authorList>
    </citation>
    <scope>NUCLEOTIDE SEQUENCE</scope>
</reference>
<feature type="non-terminal residue" evidence="2">
    <location>
        <position position="249"/>
    </location>
</feature>
<sequence length="249" mass="25887">MAAKININPDVIKGNLVLIIVTVAALVLIGFGWLQYGATKSIREGSATTLQELTEDYNENKNYELHVDLDLTNSAGSPLKITTDVGHRNLALVKRAGTNFVTHLDRVREKFKPLDIPDGIVLDEKTGAIISVTLMQGGTKYNETAPPVTVKSVKGKGAKLEASTRDLGGDTPGSYYVEKIDVVDGGSGYTKGDIAIIIGDDSGGGGFDPNSIDPVAVGGPGSNAPPVPGMGMPGMGMPGMGMPGMGMMG</sequence>
<dbReference type="EMBL" id="UINC01180590">
    <property type="protein sequence ID" value="SVD89868.1"/>
    <property type="molecule type" value="Genomic_DNA"/>
</dbReference>